<dbReference type="SMART" id="SM00220">
    <property type="entry name" value="S_TKc"/>
    <property type="match status" value="1"/>
</dbReference>
<dbReference type="PROSITE" id="PS00108">
    <property type="entry name" value="PROTEIN_KINASE_ST"/>
    <property type="match status" value="1"/>
</dbReference>
<evidence type="ECO:0000256" key="7">
    <source>
        <dbReference type="ARBA" id="ARBA00022840"/>
    </source>
</evidence>
<feature type="domain" description="Protein kinase" evidence="12">
    <location>
        <begin position="716"/>
        <end position="972"/>
    </location>
</feature>
<feature type="region of interest" description="Disordered" evidence="11">
    <location>
        <begin position="580"/>
        <end position="599"/>
    </location>
</feature>
<evidence type="ECO:0000256" key="11">
    <source>
        <dbReference type="SAM" id="MobiDB-lite"/>
    </source>
</evidence>
<feature type="domain" description="EF-hand" evidence="13">
    <location>
        <begin position="1052"/>
        <end position="1087"/>
    </location>
</feature>
<evidence type="ECO:0008006" key="17">
    <source>
        <dbReference type="Google" id="ProtNLM"/>
    </source>
</evidence>
<feature type="binding site" evidence="9">
    <location>
        <position position="745"/>
    </location>
    <ligand>
        <name>ATP</name>
        <dbReference type="ChEBI" id="CHEBI:30616"/>
    </ligand>
</feature>
<dbReference type="PROSITE" id="PS50222">
    <property type="entry name" value="EF_HAND_2"/>
    <property type="match status" value="4"/>
</dbReference>
<dbReference type="InterPro" id="IPR006816">
    <property type="entry name" value="ELMO_dom"/>
</dbReference>
<dbReference type="InterPro" id="IPR011992">
    <property type="entry name" value="EF-hand-dom_pair"/>
</dbReference>
<evidence type="ECO:0000256" key="3">
    <source>
        <dbReference type="ARBA" id="ARBA00022679"/>
    </source>
</evidence>
<dbReference type="SUPFAM" id="SSF47473">
    <property type="entry name" value="EF-hand"/>
    <property type="match status" value="1"/>
</dbReference>
<dbReference type="InterPro" id="IPR050205">
    <property type="entry name" value="CDPK_Ser/Thr_kinases"/>
</dbReference>
<comment type="similarity">
    <text evidence="8">Belongs to the protein kinase superfamily. Ser/Thr protein kinase family. CDPK subfamily.</text>
</comment>
<dbReference type="InterPro" id="IPR002048">
    <property type="entry name" value="EF_hand_dom"/>
</dbReference>
<dbReference type="SMART" id="SM00054">
    <property type="entry name" value="EFh"/>
    <property type="match status" value="4"/>
</dbReference>
<name>A0ABP0HHU1_9DINO</name>
<dbReference type="InterPro" id="IPR000719">
    <property type="entry name" value="Prot_kinase_dom"/>
</dbReference>
<dbReference type="CDD" id="cd05117">
    <property type="entry name" value="STKc_CAMK"/>
    <property type="match status" value="1"/>
</dbReference>
<evidence type="ECO:0000256" key="10">
    <source>
        <dbReference type="SAM" id="Coils"/>
    </source>
</evidence>
<protein>
    <recommendedName>
        <fullName evidence="17">Calcium-dependent protein kinase 2</fullName>
    </recommendedName>
</protein>
<dbReference type="Gene3D" id="1.10.510.10">
    <property type="entry name" value="Transferase(Phosphotransferase) domain 1"/>
    <property type="match status" value="1"/>
</dbReference>
<evidence type="ECO:0000256" key="5">
    <source>
        <dbReference type="ARBA" id="ARBA00022777"/>
    </source>
</evidence>
<dbReference type="Gene3D" id="1.10.238.10">
    <property type="entry name" value="EF-hand"/>
    <property type="match status" value="2"/>
</dbReference>
<evidence type="ECO:0000256" key="6">
    <source>
        <dbReference type="ARBA" id="ARBA00022837"/>
    </source>
</evidence>
<feature type="domain" description="EF-hand" evidence="13">
    <location>
        <begin position="1016"/>
        <end position="1051"/>
    </location>
</feature>
<accession>A0ABP0HHU1</accession>
<keyword evidence="2" id="KW-0723">Serine/threonine-protein kinase</keyword>
<keyword evidence="4 9" id="KW-0547">Nucleotide-binding</keyword>
<dbReference type="Proteomes" id="UP001642484">
    <property type="component" value="Unassembled WGS sequence"/>
</dbReference>
<evidence type="ECO:0000259" key="14">
    <source>
        <dbReference type="PROSITE" id="PS51335"/>
    </source>
</evidence>
<evidence type="ECO:0000259" key="12">
    <source>
        <dbReference type="PROSITE" id="PS50011"/>
    </source>
</evidence>
<keyword evidence="6" id="KW-0106">Calcium</keyword>
<dbReference type="InterPro" id="IPR008271">
    <property type="entry name" value="Ser/Thr_kinase_AS"/>
</dbReference>
<dbReference type="Pfam" id="PF04727">
    <property type="entry name" value="ELMO_CED12"/>
    <property type="match status" value="1"/>
</dbReference>
<keyword evidence="10" id="KW-0175">Coiled coil</keyword>
<dbReference type="PROSITE" id="PS50011">
    <property type="entry name" value="PROTEIN_KINASE_DOM"/>
    <property type="match status" value="1"/>
</dbReference>
<comment type="caution">
    <text evidence="15">The sequence shown here is derived from an EMBL/GenBank/DDBJ whole genome shotgun (WGS) entry which is preliminary data.</text>
</comment>
<keyword evidence="5" id="KW-0418">Kinase</keyword>
<keyword evidence="16" id="KW-1185">Reference proteome</keyword>
<evidence type="ECO:0000259" key="13">
    <source>
        <dbReference type="PROSITE" id="PS50222"/>
    </source>
</evidence>
<sequence>MVAFLRHALQPDAVNTYLAPQPPKPQFSFFDWLQACCVEKPAGDQDYRLRQKEEVVLGHLQQEVATTFNAHSQEHEDFLQTYFKVAIPALDGKDRTLTPTGRRDPRWKLLGFQDEDPRTDFRGGGLLSLKCLIWMTQLDAQRVAQLIRESSGQGTLSPEYWYPFAAAVINVCFELSNWLLLDQRRANGKVQPDEVCNGLEYRRFAELTVEEPETFLLLATSAVVAMHEDGTWSDLRKHLLSFGPLGSCRPVNTERCVESPKGCRSKAQGPRSFRFLSSEPMGTGASTLDDATLLSFISEDLERAERLLLEAQRAAESVDVRTLQVQGLDGATFPLQVDATNTVREVVLRIATHLGPKAGRRLVLTSGGEVLVDSKPLLQQALGDEITYIAQHMDPGHAARSFLALCVEKPEIPTVGIEASMSTDELNAIDAIASLNFSAFFNQSLVGVFGSSGLGQLDIFSVQDQKNCPEAQNRQSLALEAEGLTLTGEQRGGRVLVALETSVVCLNPIPFERQVKELLLQVWDTCRFTTRVRTSDALDLINATYSRPEDPERQVQLGRFHALAGWAVCLSRMTGRYLPDDWQPQTRPPLEGAPQRGTRPVQRGRCIVGVYRPCDITDFVRSRLRERSERSDAEAEDASVSAHLLVANALRPEQRPGPSGAAEKMGGCQGKPAAAEAKAAPKKRDSSTIKKDIKDGGIGYAQFIIENTGKIADHYQMDKKKLGEGSYGSVSKATNISTKAIRAVKTISKSQMKNIERFKQEIAIMKMMDHPNIIKLYESFEDLRNIYLVMELCAGGELFDRIIESGHFSEVQAAILMQQIIRAIYYMHENRIAHRDLKPENFLFMTKDPIEKNFLKIIDFGLSCTFIPEQALTTKAGTPYYVAPQVLAGKYDQQCDIWSCGVIMYVLLCGYPPFFGETDADVLAKVRLGNFNFNPADWKNVSDDAKSLIRWMLKMNPRDRYSAAQALNHEWIKNKAPKAQAAPLRSNFVDNLRGFQSQNKLKKAALHIIAGQLNEDEIKKLREAFTSLDKNGDGLLTHSELKDGLGKAGLKEIPPDLAAIMDGVDADGSGVIDYTEFLAATLDRQQYMKEDVCWAAFRVFDRNGDGHISTQELKQVLQSSEVEDALGLKAIADLMVEVDSNGDGMIDFEEFMAMMRGGGPM</sequence>
<keyword evidence="7 9" id="KW-0067">ATP-binding</keyword>
<evidence type="ECO:0000256" key="8">
    <source>
        <dbReference type="ARBA" id="ARBA00024334"/>
    </source>
</evidence>
<dbReference type="Gene3D" id="3.30.200.20">
    <property type="entry name" value="Phosphorylase Kinase, domain 1"/>
    <property type="match status" value="1"/>
</dbReference>
<dbReference type="PROSITE" id="PS00107">
    <property type="entry name" value="PROTEIN_KINASE_ATP"/>
    <property type="match status" value="1"/>
</dbReference>
<dbReference type="InterPro" id="IPR018247">
    <property type="entry name" value="EF_Hand_1_Ca_BS"/>
</dbReference>
<dbReference type="InterPro" id="IPR011009">
    <property type="entry name" value="Kinase-like_dom_sf"/>
</dbReference>
<feature type="domain" description="EF-hand" evidence="13">
    <location>
        <begin position="1126"/>
        <end position="1161"/>
    </location>
</feature>
<dbReference type="InterPro" id="IPR017441">
    <property type="entry name" value="Protein_kinase_ATP_BS"/>
</dbReference>
<evidence type="ECO:0000256" key="1">
    <source>
        <dbReference type="ARBA" id="ARBA00001946"/>
    </source>
</evidence>
<dbReference type="SUPFAM" id="SSF56112">
    <property type="entry name" value="Protein kinase-like (PK-like)"/>
    <property type="match status" value="1"/>
</dbReference>
<dbReference type="PROSITE" id="PS00018">
    <property type="entry name" value="EF_HAND_1"/>
    <property type="match status" value="4"/>
</dbReference>
<dbReference type="EMBL" id="CAXAMN010000625">
    <property type="protein sequence ID" value="CAK8989771.1"/>
    <property type="molecule type" value="Genomic_DNA"/>
</dbReference>
<dbReference type="Pfam" id="PF13499">
    <property type="entry name" value="EF-hand_7"/>
    <property type="match status" value="2"/>
</dbReference>
<feature type="domain" description="EF-hand" evidence="13">
    <location>
        <begin position="1088"/>
        <end position="1123"/>
    </location>
</feature>
<keyword evidence="3" id="KW-0808">Transferase</keyword>
<dbReference type="CDD" id="cd00051">
    <property type="entry name" value="EFh"/>
    <property type="match status" value="2"/>
</dbReference>
<proteinExistence type="inferred from homology"/>
<evidence type="ECO:0000313" key="16">
    <source>
        <dbReference type="Proteomes" id="UP001642484"/>
    </source>
</evidence>
<organism evidence="15 16">
    <name type="scientific">Durusdinium trenchii</name>
    <dbReference type="NCBI Taxonomy" id="1381693"/>
    <lineage>
        <taxon>Eukaryota</taxon>
        <taxon>Sar</taxon>
        <taxon>Alveolata</taxon>
        <taxon>Dinophyceae</taxon>
        <taxon>Suessiales</taxon>
        <taxon>Symbiodiniaceae</taxon>
        <taxon>Durusdinium</taxon>
    </lineage>
</organism>
<feature type="compositionally biased region" description="Basic and acidic residues" evidence="11">
    <location>
        <begin position="682"/>
        <end position="691"/>
    </location>
</feature>
<evidence type="ECO:0000313" key="15">
    <source>
        <dbReference type="EMBL" id="CAK8989771.1"/>
    </source>
</evidence>
<gene>
    <name evidence="15" type="ORF">CCMP2556_LOCUS1786</name>
</gene>
<dbReference type="Pfam" id="PF00069">
    <property type="entry name" value="Pkinase"/>
    <property type="match status" value="1"/>
</dbReference>
<reference evidence="15 16" key="1">
    <citation type="submission" date="2024-02" db="EMBL/GenBank/DDBJ databases">
        <authorList>
            <person name="Chen Y."/>
            <person name="Shah S."/>
            <person name="Dougan E. K."/>
            <person name="Thang M."/>
            <person name="Chan C."/>
        </authorList>
    </citation>
    <scope>NUCLEOTIDE SEQUENCE [LARGE SCALE GENOMIC DNA]</scope>
</reference>
<evidence type="ECO:0000256" key="9">
    <source>
        <dbReference type="PROSITE-ProRule" id="PRU10141"/>
    </source>
</evidence>
<feature type="coiled-coil region" evidence="10">
    <location>
        <begin position="294"/>
        <end position="321"/>
    </location>
</feature>
<evidence type="ECO:0000256" key="4">
    <source>
        <dbReference type="ARBA" id="ARBA00022741"/>
    </source>
</evidence>
<comment type="cofactor">
    <cofactor evidence="1">
        <name>Mg(2+)</name>
        <dbReference type="ChEBI" id="CHEBI:18420"/>
    </cofactor>
</comment>
<dbReference type="PANTHER" id="PTHR24349">
    <property type="entry name" value="SERINE/THREONINE-PROTEIN KINASE"/>
    <property type="match status" value="1"/>
</dbReference>
<evidence type="ECO:0000256" key="2">
    <source>
        <dbReference type="ARBA" id="ARBA00022527"/>
    </source>
</evidence>
<feature type="region of interest" description="Disordered" evidence="11">
    <location>
        <begin position="649"/>
        <end position="691"/>
    </location>
</feature>
<feature type="domain" description="ELMO" evidence="14">
    <location>
        <begin position="74"/>
        <end position="257"/>
    </location>
</feature>
<dbReference type="PROSITE" id="PS51335">
    <property type="entry name" value="ELMO"/>
    <property type="match status" value="1"/>
</dbReference>